<dbReference type="InterPro" id="IPR002320">
    <property type="entry name" value="Thr-tRNA-ligase_IIa"/>
</dbReference>
<dbReference type="Pfam" id="PF00587">
    <property type="entry name" value="tRNA-synt_2b"/>
    <property type="match status" value="1"/>
</dbReference>
<dbReference type="Pfam" id="PF07973">
    <property type="entry name" value="tRNA_SAD"/>
    <property type="match status" value="1"/>
</dbReference>
<feature type="domain" description="Aminoacyl-transfer RNA synthetases class-II family profile" evidence="12">
    <location>
        <begin position="299"/>
        <end position="572"/>
    </location>
</feature>
<comment type="catalytic activity">
    <reaction evidence="11">
        <text>tRNA(Thr) + L-threonine + ATP = L-threonyl-tRNA(Thr) + AMP + diphosphate + H(+)</text>
        <dbReference type="Rhea" id="RHEA:24624"/>
        <dbReference type="Rhea" id="RHEA-COMP:9670"/>
        <dbReference type="Rhea" id="RHEA-COMP:9704"/>
        <dbReference type="ChEBI" id="CHEBI:15378"/>
        <dbReference type="ChEBI" id="CHEBI:30616"/>
        <dbReference type="ChEBI" id="CHEBI:33019"/>
        <dbReference type="ChEBI" id="CHEBI:57926"/>
        <dbReference type="ChEBI" id="CHEBI:78442"/>
        <dbReference type="ChEBI" id="CHEBI:78534"/>
        <dbReference type="ChEBI" id="CHEBI:456215"/>
        <dbReference type="EC" id="6.1.1.3"/>
    </reaction>
</comment>
<dbReference type="InterPro" id="IPR047246">
    <property type="entry name" value="ThrRS_anticodon"/>
</dbReference>
<dbReference type="PROSITE" id="PS51880">
    <property type="entry name" value="TGS"/>
    <property type="match status" value="1"/>
</dbReference>
<feature type="domain" description="TGS" evidence="13">
    <location>
        <begin position="35"/>
        <end position="101"/>
    </location>
</feature>
<evidence type="ECO:0000313" key="15">
    <source>
        <dbReference type="WBParaSite" id="jg17611"/>
    </source>
</evidence>
<dbReference type="Gene3D" id="3.10.20.30">
    <property type="match status" value="1"/>
</dbReference>
<dbReference type="CDD" id="cd00860">
    <property type="entry name" value="ThrRS_anticodon"/>
    <property type="match status" value="1"/>
</dbReference>
<evidence type="ECO:0000256" key="4">
    <source>
        <dbReference type="ARBA" id="ARBA00022490"/>
    </source>
</evidence>
<dbReference type="InterPro" id="IPR012675">
    <property type="entry name" value="Beta-grasp_dom_sf"/>
</dbReference>
<evidence type="ECO:0000256" key="5">
    <source>
        <dbReference type="ARBA" id="ARBA00022598"/>
    </source>
</evidence>
<dbReference type="FunFam" id="3.30.980.10:FF:000003">
    <property type="entry name" value="Threonine--tRNA ligase, cytoplasmic"/>
    <property type="match status" value="1"/>
</dbReference>
<comment type="similarity">
    <text evidence="2">Belongs to the class-II aminoacyl-tRNA synthetase family.</text>
</comment>
<evidence type="ECO:0000313" key="14">
    <source>
        <dbReference type="Proteomes" id="UP000887574"/>
    </source>
</evidence>
<comment type="subcellular location">
    <subcellularLocation>
        <location evidence="1">Cytoplasm</location>
    </subcellularLocation>
</comment>
<keyword evidence="5" id="KW-0436">Ligase</keyword>
<dbReference type="GO" id="GO:0005524">
    <property type="term" value="F:ATP binding"/>
    <property type="evidence" value="ECO:0007669"/>
    <property type="project" value="UniProtKB-KW"/>
</dbReference>
<dbReference type="InterPro" id="IPR002314">
    <property type="entry name" value="aa-tRNA-synt_IIb"/>
</dbReference>
<dbReference type="PROSITE" id="PS50862">
    <property type="entry name" value="AA_TRNA_LIGASE_II"/>
    <property type="match status" value="1"/>
</dbReference>
<dbReference type="SUPFAM" id="SSF52954">
    <property type="entry name" value="Class II aaRS ABD-related"/>
    <property type="match status" value="1"/>
</dbReference>
<keyword evidence="8" id="KW-0648">Protein biosynthesis</keyword>
<dbReference type="SUPFAM" id="SSF81271">
    <property type="entry name" value="TGS-like"/>
    <property type="match status" value="1"/>
</dbReference>
<name>A0A915DBA4_9BILA</name>
<dbReference type="GO" id="GO:0004829">
    <property type="term" value="F:threonine-tRNA ligase activity"/>
    <property type="evidence" value="ECO:0007669"/>
    <property type="project" value="UniProtKB-EC"/>
</dbReference>
<evidence type="ECO:0000256" key="10">
    <source>
        <dbReference type="ARBA" id="ARBA00031900"/>
    </source>
</evidence>
<evidence type="ECO:0000256" key="1">
    <source>
        <dbReference type="ARBA" id="ARBA00004496"/>
    </source>
</evidence>
<evidence type="ECO:0000259" key="13">
    <source>
        <dbReference type="PROSITE" id="PS51880"/>
    </source>
</evidence>
<keyword evidence="9" id="KW-0030">Aminoacyl-tRNA synthetase</keyword>
<dbReference type="FunFam" id="3.40.50.800:FF:000003">
    <property type="entry name" value="Threonine--tRNA ligase 2, cytoplasmic"/>
    <property type="match status" value="1"/>
</dbReference>
<dbReference type="InterPro" id="IPR012676">
    <property type="entry name" value="TGS-like"/>
</dbReference>
<dbReference type="NCBIfam" id="TIGR00418">
    <property type="entry name" value="thrS"/>
    <property type="match status" value="1"/>
</dbReference>
<reference evidence="15" key="1">
    <citation type="submission" date="2022-11" db="UniProtKB">
        <authorList>
            <consortium name="WormBaseParasite"/>
        </authorList>
    </citation>
    <scope>IDENTIFICATION</scope>
</reference>
<protein>
    <recommendedName>
        <fullName evidence="3">threonine--tRNA ligase</fullName>
        <ecNumber evidence="3">6.1.1.3</ecNumber>
    </recommendedName>
    <alternativeName>
        <fullName evidence="10">Threonyl-tRNA synthetase</fullName>
    </alternativeName>
</protein>
<evidence type="ECO:0000256" key="2">
    <source>
        <dbReference type="ARBA" id="ARBA00008226"/>
    </source>
</evidence>
<evidence type="ECO:0000256" key="11">
    <source>
        <dbReference type="ARBA" id="ARBA00049515"/>
    </source>
</evidence>
<evidence type="ECO:0000256" key="7">
    <source>
        <dbReference type="ARBA" id="ARBA00022840"/>
    </source>
</evidence>
<dbReference type="Gene3D" id="3.40.50.800">
    <property type="entry name" value="Anticodon-binding domain"/>
    <property type="match status" value="1"/>
</dbReference>
<evidence type="ECO:0000256" key="9">
    <source>
        <dbReference type="ARBA" id="ARBA00023146"/>
    </source>
</evidence>
<proteinExistence type="inferred from homology"/>
<dbReference type="WBParaSite" id="jg17611">
    <property type="protein sequence ID" value="jg17611"/>
    <property type="gene ID" value="jg17611"/>
</dbReference>
<dbReference type="InterPro" id="IPR033728">
    <property type="entry name" value="ThrRS_core"/>
</dbReference>
<dbReference type="PRINTS" id="PR01047">
    <property type="entry name" value="TRNASYNTHTHR"/>
</dbReference>
<dbReference type="InterPro" id="IPR006195">
    <property type="entry name" value="aa-tRNA-synth_II"/>
</dbReference>
<organism evidence="14 15">
    <name type="scientific">Ditylenchus dipsaci</name>
    <dbReference type="NCBI Taxonomy" id="166011"/>
    <lineage>
        <taxon>Eukaryota</taxon>
        <taxon>Metazoa</taxon>
        <taxon>Ecdysozoa</taxon>
        <taxon>Nematoda</taxon>
        <taxon>Chromadorea</taxon>
        <taxon>Rhabditida</taxon>
        <taxon>Tylenchina</taxon>
        <taxon>Tylenchomorpha</taxon>
        <taxon>Sphaerularioidea</taxon>
        <taxon>Anguinidae</taxon>
        <taxon>Anguininae</taxon>
        <taxon>Ditylenchus</taxon>
    </lineage>
</organism>
<dbReference type="Proteomes" id="UP000887574">
    <property type="component" value="Unplaced"/>
</dbReference>
<dbReference type="SUPFAM" id="SSF55681">
    <property type="entry name" value="Class II aaRS and biotin synthetases"/>
    <property type="match status" value="1"/>
</dbReference>
<dbReference type="GO" id="GO:0005739">
    <property type="term" value="C:mitochondrion"/>
    <property type="evidence" value="ECO:0007669"/>
    <property type="project" value="TreeGrafter"/>
</dbReference>
<dbReference type="PANTHER" id="PTHR11451">
    <property type="entry name" value="THREONINE-TRNA LIGASE"/>
    <property type="match status" value="1"/>
</dbReference>
<dbReference type="GO" id="GO:0006435">
    <property type="term" value="P:threonyl-tRNA aminoacylation"/>
    <property type="evidence" value="ECO:0007669"/>
    <property type="project" value="InterPro"/>
</dbReference>
<dbReference type="SMART" id="SM00863">
    <property type="entry name" value="tRNA_SAD"/>
    <property type="match status" value="1"/>
</dbReference>
<dbReference type="InterPro" id="IPR036621">
    <property type="entry name" value="Anticodon-bd_dom_sf"/>
</dbReference>
<keyword evidence="14" id="KW-1185">Reference proteome</keyword>
<accession>A0A915DBA4</accession>
<dbReference type="Pfam" id="PF02824">
    <property type="entry name" value="TGS"/>
    <property type="match status" value="1"/>
</dbReference>
<dbReference type="Gene3D" id="3.30.980.10">
    <property type="entry name" value="Threonyl-trna Synthetase, Chain A, domain 2"/>
    <property type="match status" value="1"/>
</dbReference>
<keyword evidence="4" id="KW-0963">Cytoplasm</keyword>
<dbReference type="InterPro" id="IPR004154">
    <property type="entry name" value="Anticodon-bd"/>
</dbReference>
<dbReference type="AlphaFoldDB" id="A0A915DBA4"/>
<keyword evidence="6" id="KW-0547">Nucleotide-binding</keyword>
<dbReference type="CDD" id="cd00771">
    <property type="entry name" value="ThrRS_core"/>
    <property type="match status" value="1"/>
</dbReference>
<dbReference type="InterPro" id="IPR018163">
    <property type="entry name" value="Thr/Ala-tRNA-synth_IIc_edit"/>
</dbReference>
<evidence type="ECO:0000256" key="3">
    <source>
        <dbReference type="ARBA" id="ARBA00013163"/>
    </source>
</evidence>
<dbReference type="InterPro" id="IPR012947">
    <property type="entry name" value="tRNA_SAD"/>
</dbReference>
<dbReference type="FunFam" id="3.10.20.30:FF:000006">
    <property type="entry name" value="Threonine--tRNA ligase, cytoplasmic"/>
    <property type="match status" value="1"/>
</dbReference>
<evidence type="ECO:0000256" key="6">
    <source>
        <dbReference type="ARBA" id="ARBA00022741"/>
    </source>
</evidence>
<dbReference type="Pfam" id="PF03129">
    <property type="entry name" value="HGTP_anticodon"/>
    <property type="match status" value="1"/>
</dbReference>
<sequence>MTQAAAELSVMPTFIQERIEMFDKLMADHKAEIANKPRFPIKISLPDGNQVDGVAWETTPHQVAHGISPGLANNAVISKVNGELWDLDRPLEGDSSLSILKFDNDEAKQVFWHSSAHVLGEACERYCGSHLCYGPPIADGFYYDMYKEDLTISQDDFPKLQKIAESVVKDKQVFERLEMKKEDLLKMFAYNKFKVRILEEKVTTPTTTVYRCGPLIDLCRGPHVRDTGKIKAMAITKASSSYWQGNANAESLQRVYGISFPDSKQLKEWQKLQEEAAKRDHRKIGKDQELWFFDVMSPGSAFWYPKGTHIYNTLVEFIRKQYRSRGFKEIITPNMYNSKLWQKSGHWEHYAENMFRFEVEKEQFGLKPMNCPGHCLLFDSKVRTYNELPLRFADFGVLHRNEMSGALTGLTRVRRFQQDDAHIFCRQNQIGEEIRACLDFLNHCYVNVFGFTFKLYLSTRPEEGYLGSLDTWESAEAQLKGALDACGHPWELNAGDGAFYGPKIDISIQDALKRFHQCGTIQLDFQLPMRFDLKYYDENQKQHAPVMIHRAVLGSIERMTAILAENFAGKWPFWLSPRQLMIITVHKAVEEYANFVHARLFDAGFEVEFDEDSSDTLNKRICKAQLAQFNFILVVGQAEKDNGTVNVRTRDNQVRGEITVDDLIAKLKRFRDDCTKDTENAEEFSA</sequence>
<dbReference type="PANTHER" id="PTHR11451:SF46">
    <property type="entry name" value="THREONINE--TRNA LIGASE"/>
    <property type="match status" value="1"/>
</dbReference>
<dbReference type="InterPro" id="IPR045864">
    <property type="entry name" value="aa-tRNA-synth_II/BPL/LPL"/>
</dbReference>
<dbReference type="FunFam" id="3.30.930.10:FF:000019">
    <property type="entry name" value="Threonine--tRNA ligase"/>
    <property type="match status" value="1"/>
</dbReference>
<dbReference type="SUPFAM" id="SSF55186">
    <property type="entry name" value="ThrRS/AlaRS common domain"/>
    <property type="match status" value="1"/>
</dbReference>
<dbReference type="Gene3D" id="3.30.930.10">
    <property type="entry name" value="Bira Bifunctional Protein, Domain 2"/>
    <property type="match status" value="1"/>
</dbReference>
<keyword evidence="7" id="KW-0067">ATP-binding</keyword>
<evidence type="ECO:0000259" key="12">
    <source>
        <dbReference type="PROSITE" id="PS50862"/>
    </source>
</evidence>
<dbReference type="InterPro" id="IPR004095">
    <property type="entry name" value="TGS"/>
</dbReference>
<dbReference type="CDD" id="cd01667">
    <property type="entry name" value="TGS_ThrRS"/>
    <property type="match status" value="1"/>
</dbReference>
<dbReference type="EC" id="6.1.1.3" evidence="3"/>
<evidence type="ECO:0000256" key="8">
    <source>
        <dbReference type="ARBA" id="ARBA00022917"/>
    </source>
</evidence>
<dbReference type="HAMAP" id="MF_00184">
    <property type="entry name" value="Thr_tRNA_synth"/>
    <property type="match status" value="1"/>
</dbReference>